<accession>A0A1Y2AFU0</accession>
<evidence type="ECO:0000259" key="2">
    <source>
        <dbReference type="Pfam" id="PF23726"/>
    </source>
</evidence>
<dbReference type="Pfam" id="PF10433">
    <property type="entry name" value="Beta-prop_RSE1_1st"/>
    <property type="match status" value="1"/>
</dbReference>
<reference evidence="3 4" key="1">
    <citation type="submission" date="2016-08" db="EMBL/GenBank/DDBJ databases">
        <title>A Parts List for Fungal Cellulosomes Revealed by Comparative Genomics.</title>
        <authorList>
            <consortium name="DOE Joint Genome Institute"/>
            <person name="Haitjema C.H."/>
            <person name="Gilmore S.P."/>
            <person name="Henske J.K."/>
            <person name="Solomon K.V."/>
            <person name="De Groot R."/>
            <person name="Kuo A."/>
            <person name="Mondo S.J."/>
            <person name="Salamov A.A."/>
            <person name="Labutti K."/>
            <person name="Zhao Z."/>
            <person name="Chiniquy J."/>
            <person name="Barry K."/>
            <person name="Brewer H.M."/>
            <person name="Purvine S.O."/>
            <person name="Wright A.T."/>
            <person name="Boxma B."/>
            <person name="Van Alen T."/>
            <person name="Hackstein J.H."/>
            <person name="Baker S.E."/>
            <person name="Grigoriev I.V."/>
            <person name="O'Malley M.A."/>
        </authorList>
    </citation>
    <scope>NUCLEOTIDE SEQUENCE [LARGE SCALE GENOMIC DNA]</scope>
    <source>
        <strain evidence="3 4">G1</strain>
    </source>
</reference>
<name>A0A1Y2AFU0_9FUNG</name>
<organism evidence="3 4">
    <name type="scientific">Neocallimastix californiae</name>
    <dbReference type="NCBI Taxonomy" id="1754190"/>
    <lineage>
        <taxon>Eukaryota</taxon>
        <taxon>Fungi</taxon>
        <taxon>Fungi incertae sedis</taxon>
        <taxon>Chytridiomycota</taxon>
        <taxon>Chytridiomycota incertae sedis</taxon>
        <taxon>Neocallimastigomycetes</taxon>
        <taxon>Neocallimastigales</taxon>
        <taxon>Neocallimastigaceae</taxon>
        <taxon>Neocallimastix</taxon>
    </lineage>
</organism>
<sequence length="576" mass="65331">MSYIVSAQKATSVNKAVSGHFTSLNQISLIIRFVIRLEINLKDDFNKLINQYIYENQTDLLFLITESNQYCILSYNPDNGHIVTEFSGNSNDISKNESENGQIYSIDPMLRVIALHLYQGLIQILPVQKMLQQYRNSNLLSFRKEDTQSFNLKIKELDVRDIGFLYNCSKPTLAILSREKEHSFLCTYEIYVDKKELDGPKNSTEVEYGGKILITLKNPVGGVIIIGEKTITFYDNNLSNPYTIPIQDEITNYGQIGEDNFRYLLSGPLGKIFLLVLFVKNNKFLGMKVEYLGDTTVPSCISYIDCGYVFIGSHFGDSKLIKLQTEKVGDNFFSTVDEMLNLSPIVDFCVVDIDKHGQSQLVLCSGGYKDGSLRIIKVGVGINEIAKLAIEGLKGLFQIKESFNSKKVSFLVLSYYKATRFLQYNNGNLLPVKNIPFELEESTLAMGNMLYDSIVQITTSKIILYDKFLNIVSRWDAPTNERILIAVINPTQIIISIGKGTLIYFIVEGNQIQQKKEFHFENEISCLDITPIDTKNNLTFSEICCVGFWKEITLKVIHLNTMEILNTYELGGGLYH</sequence>
<feature type="domain" description="RSE1/DDB1/CPSF1 first beta-propeller" evidence="1">
    <location>
        <begin position="55"/>
        <end position="329"/>
    </location>
</feature>
<dbReference type="STRING" id="1754190.A0A1Y2AFU0"/>
<dbReference type="Proteomes" id="UP000193920">
    <property type="component" value="Unassembled WGS sequence"/>
</dbReference>
<dbReference type="PANTHER" id="PTHR10644">
    <property type="entry name" value="DNA REPAIR/RNA PROCESSING CPSF FAMILY"/>
    <property type="match status" value="1"/>
</dbReference>
<dbReference type="Gene3D" id="2.130.10.10">
    <property type="entry name" value="YVTN repeat-like/Quinoprotein amine dehydrogenase"/>
    <property type="match status" value="2"/>
</dbReference>
<evidence type="ECO:0000313" key="4">
    <source>
        <dbReference type="Proteomes" id="UP000193920"/>
    </source>
</evidence>
<keyword evidence="4" id="KW-1185">Reference proteome</keyword>
<feature type="domain" description="RSE1/DDB1/CPSF1 second beta-propeller" evidence="2">
    <location>
        <begin position="383"/>
        <end position="565"/>
    </location>
</feature>
<comment type="caution">
    <text evidence="3">The sequence shown here is derived from an EMBL/GenBank/DDBJ whole genome shotgun (WGS) entry which is preliminary data.</text>
</comment>
<proteinExistence type="predicted"/>
<evidence type="ECO:0000259" key="1">
    <source>
        <dbReference type="Pfam" id="PF10433"/>
    </source>
</evidence>
<dbReference type="EMBL" id="MCOG01000272">
    <property type="protein sequence ID" value="ORY21140.1"/>
    <property type="molecule type" value="Genomic_DNA"/>
</dbReference>
<dbReference type="OrthoDB" id="2159560at2759"/>
<gene>
    <name evidence="3" type="ORF">LY90DRAFT_516300</name>
</gene>
<evidence type="ECO:0000313" key="3">
    <source>
        <dbReference type="EMBL" id="ORY21140.1"/>
    </source>
</evidence>
<dbReference type="AlphaFoldDB" id="A0A1Y2AFU0"/>
<dbReference type="InterPro" id="IPR015943">
    <property type="entry name" value="WD40/YVTN_repeat-like_dom_sf"/>
</dbReference>
<dbReference type="InterPro" id="IPR018846">
    <property type="entry name" value="Beta-prop_RSE1/DDB1/CPSF1_1st"/>
</dbReference>
<dbReference type="InterPro" id="IPR050358">
    <property type="entry name" value="RSE1/DDB1/CFT1"/>
</dbReference>
<dbReference type="InterPro" id="IPR058543">
    <property type="entry name" value="Beta-prop_RSE1/DDB1/CPSF1_2nd"/>
</dbReference>
<dbReference type="Pfam" id="PF23726">
    <property type="entry name" value="Beta-prop_RSE1_2nd"/>
    <property type="match status" value="1"/>
</dbReference>
<protein>
    <submittedName>
        <fullName evidence="3">Uncharacterized protein</fullName>
    </submittedName>
</protein>